<reference evidence="4" key="2">
    <citation type="submission" date="2020-09" db="EMBL/GenBank/DDBJ databases">
        <authorList>
            <person name="Sun Q."/>
            <person name="Sedlacek I."/>
        </authorList>
    </citation>
    <scope>NUCLEOTIDE SEQUENCE</scope>
    <source>
        <strain evidence="4">CCM 8433</strain>
    </source>
</reference>
<dbReference type="PANTHER" id="PTHR46558">
    <property type="entry name" value="TRACRIPTIONAL REGULATORY PROTEIN-RELATED-RELATED"/>
    <property type="match status" value="1"/>
</dbReference>
<evidence type="ECO:0000256" key="2">
    <source>
        <dbReference type="SAM" id="Phobius"/>
    </source>
</evidence>
<keyword evidence="5" id="KW-1185">Reference proteome</keyword>
<dbReference type="Gene3D" id="1.10.260.40">
    <property type="entry name" value="lambda repressor-like DNA-binding domains"/>
    <property type="match status" value="1"/>
</dbReference>
<evidence type="ECO:0000313" key="4">
    <source>
        <dbReference type="EMBL" id="GGI65124.1"/>
    </source>
</evidence>
<keyword evidence="2" id="KW-1133">Transmembrane helix</keyword>
<dbReference type="InterPro" id="IPR010982">
    <property type="entry name" value="Lambda_DNA-bd_dom_sf"/>
</dbReference>
<keyword evidence="1" id="KW-0238">DNA-binding</keyword>
<keyword evidence="2" id="KW-0472">Membrane</keyword>
<evidence type="ECO:0000313" key="5">
    <source>
        <dbReference type="Proteomes" id="UP000622610"/>
    </source>
</evidence>
<comment type="caution">
    <text evidence="4">The sequence shown here is derived from an EMBL/GenBank/DDBJ whole genome shotgun (WGS) entry which is preliminary data.</text>
</comment>
<organism evidence="4 5">
    <name type="scientific">Enterococcus alcedinis</name>
    <dbReference type="NCBI Taxonomy" id="1274384"/>
    <lineage>
        <taxon>Bacteria</taxon>
        <taxon>Bacillati</taxon>
        <taxon>Bacillota</taxon>
        <taxon>Bacilli</taxon>
        <taxon>Lactobacillales</taxon>
        <taxon>Enterococcaceae</taxon>
        <taxon>Enterococcus</taxon>
    </lineage>
</organism>
<sequence>MEIGKIIKENRLLHNLTQEELGNVFFVSRQLISKWETGKSYPDLNQLIQLSDYFGLSLDELMRGDKKMVNKLSFNIKSKNVYIISIITVVVIAIFVSYFYWENKVVQLKPTDIEIISVTVSEDEGSKHLDVNTGENILFPDDISYSISFKIKKPFIDLATGYYFDSDENNLYVDLRGQNKLSFTTKEKEFTFQILSDTKKISENSNIVVDENYRKTLVKNKKVKIIDLSDSVNQVNNNLADLNSWLLIDHVDIK</sequence>
<dbReference type="RefSeq" id="WP_188366962.1">
    <property type="nucleotide sequence ID" value="NZ_BMDT01000002.1"/>
</dbReference>
<evidence type="ECO:0000259" key="3">
    <source>
        <dbReference type="PROSITE" id="PS50943"/>
    </source>
</evidence>
<gene>
    <name evidence="4" type="ORF">GCM10011482_07780</name>
</gene>
<proteinExistence type="predicted"/>
<accession>A0A917JEE2</accession>
<keyword evidence="2" id="KW-0812">Transmembrane</keyword>
<feature type="domain" description="HTH cro/C1-type" evidence="3">
    <location>
        <begin position="7"/>
        <end position="61"/>
    </location>
</feature>
<dbReference type="PANTHER" id="PTHR46558:SF15">
    <property type="entry name" value="HELIX-TURN-HELIX DOMAIN PROTEIN"/>
    <property type="match status" value="1"/>
</dbReference>
<dbReference type="PROSITE" id="PS50943">
    <property type="entry name" value="HTH_CROC1"/>
    <property type="match status" value="1"/>
</dbReference>
<dbReference type="SUPFAM" id="SSF47413">
    <property type="entry name" value="lambda repressor-like DNA-binding domains"/>
    <property type="match status" value="1"/>
</dbReference>
<dbReference type="InterPro" id="IPR001387">
    <property type="entry name" value="Cro/C1-type_HTH"/>
</dbReference>
<name>A0A917JEE2_9ENTE</name>
<evidence type="ECO:0000256" key="1">
    <source>
        <dbReference type="ARBA" id="ARBA00023125"/>
    </source>
</evidence>
<dbReference type="CDD" id="cd00093">
    <property type="entry name" value="HTH_XRE"/>
    <property type="match status" value="1"/>
</dbReference>
<dbReference type="Pfam" id="PF01381">
    <property type="entry name" value="HTH_3"/>
    <property type="match status" value="1"/>
</dbReference>
<dbReference type="EMBL" id="BMDT01000002">
    <property type="protein sequence ID" value="GGI65124.1"/>
    <property type="molecule type" value="Genomic_DNA"/>
</dbReference>
<protein>
    <recommendedName>
        <fullName evidence="3">HTH cro/C1-type domain-containing protein</fullName>
    </recommendedName>
</protein>
<dbReference type="SMART" id="SM00530">
    <property type="entry name" value="HTH_XRE"/>
    <property type="match status" value="1"/>
</dbReference>
<dbReference type="GO" id="GO:0003677">
    <property type="term" value="F:DNA binding"/>
    <property type="evidence" value="ECO:0007669"/>
    <property type="project" value="UniProtKB-KW"/>
</dbReference>
<feature type="transmembrane region" description="Helical" evidence="2">
    <location>
        <begin position="81"/>
        <end position="101"/>
    </location>
</feature>
<reference evidence="4" key="1">
    <citation type="journal article" date="2014" name="Int. J. Syst. Evol. Microbiol.">
        <title>Complete genome sequence of Corynebacterium casei LMG S-19264T (=DSM 44701T), isolated from a smear-ripened cheese.</title>
        <authorList>
            <consortium name="US DOE Joint Genome Institute (JGI-PGF)"/>
            <person name="Walter F."/>
            <person name="Albersmeier A."/>
            <person name="Kalinowski J."/>
            <person name="Ruckert C."/>
        </authorList>
    </citation>
    <scope>NUCLEOTIDE SEQUENCE</scope>
    <source>
        <strain evidence="4">CCM 8433</strain>
    </source>
</reference>
<dbReference type="AlphaFoldDB" id="A0A917JEE2"/>
<dbReference type="Proteomes" id="UP000622610">
    <property type="component" value="Unassembled WGS sequence"/>
</dbReference>